<dbReference type="Gene3D" id="3.90.75.20">
    <property type="match status" value="1"/>
</dbReference>
<dbReference type="EMBL" id="LR796711">
    <property type="protein sequence ID" value="CAB4160669.1"/>
    <property type="molecule type" value="Genomic_DNA"/>
</dbReference>
<dbReference type="Pfam" id="PF07463">
    <property type="entry name" value="NUMOD4"/>
    <property type="match status" value="1"/>
</dbReference>
<gene>
    <name evidence="3" type="ORF">UFOVP764_9</name>
</gene>
<dbReference type="InterPro" id="IPR044925">
    <property type="entry name" value="His-Me_finger_sf"/>
</dbReference>
<reference evidence="3" key="1">
    <citation type="submission" date="2020-04" db="EMBL/GenBank/DDBJ databases">
        <authorList>
            <person name="Chiriac C."/>
            <person name="Salcher M."/>
            <person name="Ghai R."/>
            <person name="Kavagutti S V."/>
        </authorList>
    </citation>
    <scope>NUCLEOTIDE SEQUENCE</scope>
</reference>
<sequence>METWKPVLGFEALYEVSDLGNVRRVARSKIVDAAKMPQAKEMFAAGATLKEVAAFLGVSIPTAHSIKQGKTWVGNAAHRLCKTTLLNGYLQASLCKNAKYTRRAVHRLMWEAFNGAIPGRLEINHKNLDRADNRLDNLELVTHQQNIQHAIDAYKNQGLLRAIKGVKGFVAGRHSKYDNS</sequence>
<organism evidence="3">
    <name type="scientific">uncultured Caudovirales phage</name>
    <dbReference type="NCBI Taxonomy" id="2100421"/>
    <lineage>
        <taxon>Viruses</taxon>
        <taxon>Duplodnaviria</taxon>
        <taxon>Heunggongvirae</taxon>
        <taxon>Uroviricota</taxon>
        <taxon>Caudoviricetes</taxon>
        <taxon>Peduoviridae</taxon>
        <taxon>Maltschvirus</taxon>
        <taxon>Maltschvirus maltsch</taxon>
    </lineage>
</organism>
<dbReference type="SUPFAM" id="SSF54060">
    <property type="entry name" value="His-Me finger endonucleases"/>
    <property type="match status" value="1"/>
</dbReference>
<dbReference type="Pfam" id="PF13392">
    <property type="entry name" value="HNH_3"/>
    <property type="match status" value="1"/>
</dbReference>
<evidence type="ECO:0000259" key="1">
    <source>
        <dbReference type="Pfam" id="PF07463"/>
    </source>
</evidence>
<evidence type="ECO:0000313" key="3">
    <source>
        <dbReference type="EMBL" id="CAB4160669.1"/>
    </source>
</evidence>
<evidence type="ECO:0000259" key="2">
    <source>
        <dbReference type="Pfam" id="PF13392"/>
    </source>
</evidence>
<name>A0A6J5NMN1_9CAUD</name>
<feature type="domain" description="HNH nuclease" evidence="2">
    <location>
        <begin position="103"/>
        <end position="146"/>
    </location>
</feature>
<protein>
    <submittedName>
        <fullName evidence="3">HNH nuclease</fullName>
    </submittedName>
</protein>
<accession>A0A6J5NMN1</accession>
<feature type="domain" description="NUMOD4" evidence="1">
    <location>
        <begin position="2"/>
        <end position="30"/>
    </location>
</feature>
<dbReference type="InterPro" id="IPR003615">
    <property type="entry name" value="HNH_nuc"/>
</dbReference>
<dbReference type="GO" id="GO:0016788">
    <property type="term" value="F:hydrolase activity, acting on ester bonds"/>
    <property type="evidence" value="ECO:0007669"/>
    <property type="project" value="InterPro"/>
</dbReference>
<proteinExistence type="predicted"/>
<dbReference type="InterPro" id="IPR010902">
    <property type="entry name" value="NUMOD4"/>
</dbReference>